<organism evidence="2 3">
    <name type="scientific">Pyrus ussuriensis x Pyrus communis</name>
    <dbReference type="NCBI Taxonomy" id="2448454"/>
    <lineage>
        <taxon>Eukaryota</taxon>
        <taxon>Viridiplantae</taxon>
        <taxon>Streptophyta</taxon>
        <taxon>Embryophyta</taxon>
        <taxon>Tracheophyta</taxon>
        <taxon>Spermatophyta</taxon>
        <taxon>Magnoliopsida</taxon>
        <taxon>eudicotyledons</taxon>
        <taxon>Gunneridae</taxon>
        <taxon>Pentapetalae</taxon>
        <taxon>rosids</taxon>
        <taxon>fabids</taxon>
        <taxon>Rosales</taxon>
        <taxon>Rosaceae</taxon>
        <taxon>Amygdaloideae</taxon>
        <taxon>Maleae</taxon>
        <taxon>Pyrus</taxon>
    </lineage>
</organism>
<reference evidence="2 3" key="1">
    <citation type="submission" date="2019-09" db="EMBL/GenBank/DDBJ databases">
        <authorList>
            <person name="Ou C."/>
        </authorList>
    </citation>
    <scope>NUCLEOTIDE SEQUENCE [LARGE SCALE GENOMIC DNA]</scope>
    <source>
        <strain evidence="2">S2</strain>
        <tissue evidence="2">Leaf</tissue>
    </source>
</reference>
<reference evidence="3" key="2">
    <citation type="submission" date="2019-10" db="EMBL/GenBank/DDBJ databases">
        <title>A de novo genome assembly of a pear dwarfing rootstock.</title>
        <authorList>
            <person name="Wang F."/>
            <person name="Wang J."/>
            <person name="Li S."/>
            <person name="Zhang Y."/>
            <person name="Fang M."/>
            <person name="Ma L."/>
            <person name="Zhao Y."/>
            <person name="Jiang S."/>
        </authorList>
    </citation>
    <scope>NUCLEOTIDE SEQUENCE [LARGE SCALE GENOMIC DNA]</scope>
</reference>
<proteinExistence type="predicted"/>
<keyword evidence="2" id="KW-0413">Isomerase</keyword>
<keyword evidence="3" id="KW-1185">Reference proteome</keyword>
<gene>
    <name evidence="2" type="ORF">D8674_017466</name>
</gene>
<dbReference type="EMBL" id="SMOL01000160">
    <property type="protein sequence ID" value="KAB2625806.1"/>
    <property type="molecule type" value="Genomic_DNA"/>
</dbReference>
<sequence length="102" mass="11348">MTFLSQRCLARFNASGRAIASAVRPIPTTNGDSLPIHDDDEDFSFHEDPTDHSAATPHHPDPDNYDDLENLPDVDKDAFRRWMAGLAAPRLLAGLMPFSVMR</sequence>
<evidence type="ECO:0000256" key="1">
    <source>
        <dbReference type="SAM" id="MobiDB-lite"/>
    </source>
</evidence>
<dbReference type="GO" id="GO:0016853">
    <property type="term" value="F:isomerase activity"/>
    <property type="evidence" value="ECO:0007669"/>
    <property type="project" value="UniProtKB-KW"/>
</dbReference>
<comment type="caution">
    <text evidence="2">The sequence shown here is derived from an EMBL/GenBank/DDBJ whole genome shotgun (WGS) entry which is preliminary data.</text>
</comment>
<accession>A0A5N5HCR7</accession>
<evidence type="ECO:0000313" key="3">
    <source>
        <dbReference type="Proteomes" id="UP000327157"/>
    </source>
</evidence>
<reference evidence="2 3" key="3">
    <citation type="submission" date="2019-11" db="EMBL/GenBank/DDBJ databases">
        <title>A de novo genome assembly of a pear dwarfing rootstock.</title>
        <authorList>
            <person name="Wang F."/>
            <person name="Wang J."/>
            <person name="Li S."/>
            <person name="Zhang Y."/>
            <person name="Fang M."/>
            <person name="Ma L."/>
            <person name="Zhao Y."/>
            <person name="Jiang S."/>
        </authorList>
    </citation>
    <scope>NUCLEOTIDE SEQUENCE [LARGE SCALE GENOMIC DNA]</scope>
    <source>
        <strain evidence="2">S2</strain>
        <tissue evidence="2">Leaf</tissue>
    </source>
</reference>
<protein>
    <submittedName>
        <fullName evidence="2">Protein disulfide isomerase-like 1-4</fullName>
    </submittedName>
</protein>
<dbReference type="AlphaFoldDB" id="A0A5N5HCR7"/>
<evidence type="ECO:0000313" key="2">
    <source>
        <dbReference type="EMBL" id="KAB2625806.1"/>
    </source>
</evidence>
<dbReference type="Proteomes" id="UP000327157">
    <property type="component" value="Chromosome 16"/>
</dbReference>
<name>A0A5N5HCR7_9ROSA</name>
<feature type="region of interest" description="Disordered" evidence="1">
    <location>
        <begin position="25"/>
        <end position="71"/>
    </location>
</feature>